<comment type="caution">
    <text evidence="2">The sequence shown here is derived from an EMBL/GenBank/DDBJ whole genome shotgun (WGS) entry which is preliminary data.</text>
</comment>
<evidence type="ECO:0000313" key="3">
    <source>
        <dbReference type="Proteomes" id="UP000823775"/>
    </source>
</evidence>
<feature type="region of interest" description="Disordered" evidence="1">
    <location>
        <begin position="68"/>
        <end position="87"/>
    </location>
</feature>
<protein>
    <submittedName>
        <fullName evidence="2">Uncharacterized protein</fullName>
    </submittedName>
</protein>
<gene>
    <name evidence="2" type="ORF">HAX54_039753</name>
</gene>
<name>A0ABS8VNJ9_DATST</name>
<reference evidence="2 3" key="1">
    <citation type="journal article" date="2021" name="BMC Genomics">
        <title>Datura genome reveals duplications of psychoactive alkaloid biosynthetic genes and high mutation rate following tissue culture.</title>
        <authorList>
            <person name="Rajewski A."/>
            <person name="Carter-House D."/>
            <person name="Stajich J."/>
            <person name="Litt A."/>
        </authorList>
    </citation>
    <scope>NUCLEOTIDE SEQUENCE [LARGE SCALE GENOMIC DNA]</scope>
    <source>
        <strain evidence="2">AR-01</strain>
    </source>
</reference>
<organism evidence="2 3">
    <name type="scientific">Datura stramonium</name>
    <name type="common">Jimsonweed</name>
    <name type="synonym">Common thornapple</name>
    <dbReference type="NCBI Taxonomy" id="4076"/>
    <lineage>
        <taxon>Eukaryota</taxon>
        <taxon>Viridiplantae</taxon>
        <taxon>Streptophyta</taxon>
        <taxon>Embryophyta</taxon>
        <taxon>Tracheophyta</taxon>
        <taxon>Spermatophyta</taxon>
        <taxon>Magnoliopsida</taxon>
        <taxon>eudicotyledons</taxon>
        <taxon>Gunneridae</taxon>
        <taxon>Pentapetalae</taxon>
        <taxon>asterids</taxon>
        <taxon>lamiids</taxon>
        <taxon>Solanales</taxon>
        <taxon>Solanaceae</taxon>
        <taxon>Solanoideae</taxon>
        <taxon>Datureae</taxon>
        <taxon>Datura</taxon>
    </lineage>
</organism>
<keyword evidence="3" id="KW-1185">Reference proteome</keyword>
<evidence type="ECO:0000256" key="1">
    <source>
        <dbReference type="SAM" id="MobiDB-lite"/>
    </source>
</evidence>
<dbReference type="EMBL" id="JACEIK010005538">
    <property type="protein sequence ID" value="MCE0481757.1"/>
    <property type="molecule type" value="Genomic_DNA"/>
</dbReference>
<evidence type="ECO:0000313" key="2">
    <source>
        <dbReference type="EMBL" id="MCE0481757.1"/>
    </source>
</evidence>
<dbReference type="Proteomes" id="UP000823775">
    <property type="component" value="Unassembled WGS sequence"/>
</dbReference>
<accession>A0ABS8VNJ9</accession>
<proteinExistence type="predicted"/>
<sequence>MEAAKQFDNEEEEERGKEIVRRKSVAVVLRREEAGSVVVAGGVRVYGGVYRLREMREEKEDEGEALGLFWPESDSSPSKHFRNNGEPMKKREEIVRVVRR</sequence>